<feature type="domain" description="Polymerase/histidinol phosphatase N-terminal" evidence="1">
    <location>
        <begin position="4"/>
        <end position="69"/>
    </location>
</feature>
<dbReference type="AlphaFoldDB" id="A0A6M1TAN4"/>
<dbReference type="InterPro" id="IPR052018">
    <property type="entry name" value="PHP_domain"/>
</dbReference>
<accession>A0A6M1TAN4</accession>
<reference evidence="2 3" key="1">
    <citation type="submission" date="2020-02" db="EMBL/GenBank/DDBJ databases">
        <title>Balneolaceae bacterium YR4-1, complete genome.</title>
        <authorList>
            <person name="Li Y."/>
            <person name="Wu S."/>
        </authorList>
    </citation>
    <scope>NUCLEOTIDE SEQUENCE [LARGE SCALE GENOMIC DNA]</scope>
    <source>
        <strain evidence="2 3">YR4-1</strain>
    </source>
</reference>
<dbReference type="Gene3D" id="3.20.20.140">
    <property type="entry name" value="Metal-dependent hydrolases"/>
    <property type="match status" value="1"/>
</dbReference>
<dbReference type="RefSeq" id="WP_165142352.1">
    <property type="nucleotide sequence ID" value="NZ_JAALLT010000003.1"/>
</dbReference>
<dbReference type="EMBL" id="JAALLT010000003">
    <property type="protein sequence ID" value="NGP77223.1"/>
    <property type="molecule type" value="Genomic_DNA"/>
</dbReference>
<dbReference type="InterPro" id="IPR004013">
    <property type="entry name" value="PHP_dom"/>
</dbReference>
<dbReference type="Proteomes" id="UP000473278">
    <property type="component" value="Unassembled WGS sequence"/>
</dbReference>
<organism evidence="2 3">
    <name type="scientific">Halalkalibaculum roseum</name>
    <dbReference type="NCBI Taxonomy" id="2709311"/>
    <lineage>
        <taxon>Bacteria</taxon>
        <taxon>Pseudomonadati</taxon>
        <taxon>Balneolota</taxon>
        <taxon>Balneolia</taxon>
        <taxon>Balneolales</taxon>
        <taxon>Balneolaceae</taxon>
        <taxon>Halalkalibaculum</taxon>
    </lineage>
</organism>
<sequence>MGKADLHIHTTASDGNSTPAEIVKLAAEQNLEVISITDHDSIAGLEEALEAAREFGIEVIPGSEITATYEEREAHLLAYGFDVNHSGFRKLMRGHRKARVDRGKWILKQLSLEGFELDINEVRAEANGSNIGRPHIAAVMVSKGYVASFKEAFIRYLSNQQLGVIPSDYYTHDEVIDTVKAAGGATIIAHPGQMYSEKELEGLVEAGVDGIEVIHPSHNYELQKKMEGFAEKHDLLSTGGSDFHGQSQDYQKYFGVVTISTEKVNRMKRMINQRKNMLV</sequence>
<dbReference type="SUPFAM" id="SSF89550">
    <property type="entry name" value="PHP domain-like"/>
    <property type="match status" value="1"/>
</dbReference>
<evidence type="ECO:0000313" key="3">
    <source>
        <dbReference type="Proteomes" id="UP000473278"/>
    </source>
</evidence>
<dbReference type="GO" id="GO:0035312">
    <property type="term" value="F:5'-3' DNA exonuclease activity"/>
    <property type="evidence" value="ECO:0007669"/>
    <property type="project" value="TreeGrafter"/>
</dbReference>
<dbReference type="Gene3D" id="1.10.150.650">
    <property type="match status" value="1"/>
</dbReference>
<gene>
    <name evidence="2" type="ORF">G3570_11295</name>
</gene>
<proteinExistence type="predicted"/>
<dbReference type="PANTHER" id="PTHR42924:SF3">
    <property type="entry name" value="POLYMERASE_HISTIDINOL PHOSPHATASE N-TERMINAL DOMAIN-CONTAINING PROTEIN"/>
    <property type="match status" value="1"/>
</dbReference>
<dbReference type="InterPro" id="IPR003141">
    <property type="entry name" value="Pol/His_phosphatase_N"/>
</dbReference>
<dbReference type="Pfam" id="PF02811">
    <property type="entry name" value="PHP"/>
    <property type="match status" value="1"/>
</dbReference>
<dbReference type="GO" id="GO:0004534">
    <property type="term" value="F:5'-3' RNA exonuclease activity"/>
    <property type="evidence" value="ECO:0007669"/>
    <property type="project" value="TreeGrafter"/>
</dbReference>
<name>A0A6M1TAN4_9BACT</name>
<dbReference type="InterPro" id="IPR016195">
    <property type="entry name" value="Pol/histidinol_Pase-like"/>
</dbReference>
<dbReference type="CDD" id="cd07438">
    <property type="entry name" value="PHP_HisPPase_AMP"/>
    <property type="match status" value="1"/>
</dbReference>
<evidence type="ECO:0000313" key="2">
    <source>
        <dbReference type="EMBL" id="NGP77223.1"/>
    </source>
</evidence>
<keyword evidence="3" id="KW-1185">Reference proteome</keyword>
<protein>
    <submittedName>
        <fullName evidence="2">PHP domain-containing protein</fullName>
    </submittedName>
</protein>
<comment type="caution">
    <text evidence="2">The sequence shown here is derived from an EMBL/GenBank/DDBJ whole genome shotgun (WGS) entry which is preliminary data.</text>
</comment>
<dbReference type="SMART" id="SM00481">
    <property type="entry name" value="POLIIIAc"/>
    <property type="match status" value="1"/>
</dbReference>
<dbReference type="PANTHER" id="PTHR42924">
    <property type="entry name" value="EXONUCLEASE"/>
    <property type="match status" value="1"/>
</dbReference>
<evidence type="ECO:0000259" key="1">
    <source>
        <dbReference type="SMART" id="SM00481"/>
    </source>
</evidence>